<dbReference type="PANTHER" id="PTHR30203:SF33">
    <property type="entry name" value="BLR4455 PROTEIN"/>
    <property type="match status" value="1"/>
</dbReference>
<accession>A0A4V5MQD5</accession>
<dbReference type="NCBIfam" id="TIGR01845">
    <property type="entry name" value="outer_NodT"/>
    <property type="match status" value="1"/>
</dbReference>
<evidence type="ECO:0000313" key="4">
    <source>
        <dbReference type="Proteomes" id="UP000310016"/>
    </source>
</evidence>
<name>A0A4V5MQD5_9NEIS</name>
<gene>
    <name evidence="3" type="ORF">FAZ21_13090</name>
</gene>
<dbReference type="OrthoDB" id="9770517at2"/>
<keyword evidence="2" id="KW-0449">Lipoprotein</keyword>
<proteinExistence type="inferred from homology"/>
<dbReference type="Gene3D" id="1.20.1600.10">
    <property type="entry name" value="Outer membrane efflux proteins (OEP)"/>
    <property type="match status" value="1"/>
</dbReference>
<organism evidence="3 4">
    <name type="scientific">Chitiniphilus eburneus</name>
    <dbReference type="NCBI Taxonomy" id="2571148"/>
    <lineage>
        <taxon>Bacteria</taxon>
        <taxon>Pseudomonadati</taxon>
        <taxon>Pseudomonadota</taxon>
        <taxon>Betaproteobacteria</taxon>
        <taxon>Neisseriales</taxon>
        <taxon>Chitinibacteraceae</taxon>
        <taxon>Chitiniphilus</taxon>
    </lineage>
</organism>
<keyword evidence="2" id="KW-0812">Transmembrane</keyword>
<dbReference type="Pfam" id="PF02321">
    <property type="entry name" value="OEP"/>
    <property type="match status" value="2"/>
</dbReference>
<dbReference type="InterPro" id="IPR003423">
    <property type="entry name" value="OMP_efflux"/>
</dbReference>
<protein>
    <submittedName>
        <fullName evidence="3">Efflux transporter outer membrane subunit</fullName>
    </submittedName>
</protein>
<sequence>MRSLSPGYGVALAALLAGCAVGPDFRSPAPPATGRYTEASLPDATGEAEGVSQRFFQQQALPQQWWTLFGSSRLDALVAQALAASPTLDEAQARLDQAAAAYAAQAGTLWPQVDANLAATREKINTPAPGDPPLRNFGPFTLYHASIDVSYTLDLFGGERRALESLAARTDYQRYQLEAARLALAGNVTVSVIREAALADRIALTEALLAAQRQQLDITSQQERQGGVSRQDLLGQRTLVMQTEALLPPLRQQHAALRHQLAVYLGHAPGDGLPPLPRLDELRLPTQLPWRVPAELARRRPDIRAAEALLAGATAEVGVATANLYPRLTLSGSLGTDQLESSRLLESFNAWKLGAGLVQPLFHGGALRAQKRGAEAALRAAEATYRQTVLTGLQQVADALHALHMDASLLHARANAADDAVAYRDIATRRLALGGISRLSVLDAERQTLQTALDAQAARADRYADTAALLQALGGGWIDTDIAPAASAAR</sequence>
<dbReference type="AlphaFoldDB" id="A0A4V5MQD5"/>
<evidence type="ECO:0000256" key="1">
    <source>
        <dbReference type="ARBA" id="ARBA00007613"/>
    </source>
</evidence>
<comment type="subcellular location">
    <subcellularLocation>
        <location evidence="2">Cell membrane</location>
        <topology evidence="2">Lipid-anchor</topology>
    </subcellularLocation>
</comment>
<dbReference type="SUPFAM" id="SSF56954">
    <property type="entry name" value="Outer membrane efflux proteins (OEP)"/>
    <property type="match status" value="1"/>
</dbReference>
<dbReference type="PROSITE" id="PS51257">
    <property type="entry name" value="PROKAR_LIPOPROTEIN"/>
    <property type="match status" value="1"/>
</dbReference>
<dbReference type="Gene3D" id="2.20.200.10">
    <property type="entry name" value="Outer membrane efflux proteins (OEP)"/>
    <property type="match status" value="1"/>
</dbReference>
<comment type="caution">
    <text evidence="3">The sequence shown here is derived from an EMBL/GenBank/DDBJ whole genome shotgun (WGS) entry which is preliminary data.</text>
</comment>
<keyword evidence="2" id="KW-0564">Palmitate</keyword>
<dbReference type="InterPro" id="IPR010131">
    <property type="entry name" value="MdtP/NodT-like"/>
</dbReference>
<dbReference type="EMBL" id="SUMF01000015">
    <property type="protein sequence ID" value="TJZ72088.1"/>
    <property type="molecule type" value="Genomic_DNA"/>
</dbReference>
<evidence type="ECO:0000256" key="2">
    <source>
        <dbReference type="RuleBase" id="RU362097"/>
    </source>
</evidence>
<evidence type="ECO:0000313" key="3">
    <source>
        <dbReference type="EMBL" id="TJZ72088.1"/>
    </source>
</evidence>
<dbReference type="PANTHER" id="PTHR30203">
    <property type="entry name" value="OUTER MEMBRANE CATION EFFLUX PROTEIN"/>
    <property type="match status" value="1"/>
</dbReference>
<dbReference type="GO" id="GO:0005886">
    <property type="term" value="C:plasma membrane"/>
    <property type="evidence" value="ECO:0007669"/>
    <property type="project" value="UniProtKB-SubCell"/>
</dbReference>
<keyword evidence="4" id="KW-1185">Reference proteome</keyword>
<keyword evidence="2" id="KW-1134">Transmembrane beta strand</keyword>
<dbReference type="GO" id="GO:0015562">
    <property type="term" value="F:efflux transmembrane transporter activity"/>
    <property type="evidence" value="ECO:0007669"/>
    <property type="project" value="InterPro"/>
</dbReference>
<dbReference type="Proteomes" id="UP000310016">
    <property type="component" value="Unassembled WGS sequence"/>
</dbReference>
<comment type="similarity">
    <text evidence="1 2">Belongs to the outer membrane factor (OMF) (TC 1.B.17) family.</text>
</comment>
<keyword evidence="2" id="KW-0472">Membrane</keyword>
<reference evidence="3 4" key="1">
    <citation type="submission" date="2019-04" db="EMBL/GenBank/DDBJ databases">
        <title>Chitiniphilus eburnea sp. nov., a novel chitinolytic bacterium isolated from aquaculture sludge.</title>
        <authorList>
            <person name="Sheng M."/>
        </authorList>
    </citation>
    <scope>NUCLEOTIDE SEQUENCE [LARGE SCALE GENOMIC DNA]</scope>
    <source>
        <strain evidence="3 4">HX-2-15</strain>
    </source>
</reference>